<feature type="non-terminal residue" evidence="1">
    <location>
        <position position="528"/>
    </location>
</feature>
<dbReference type="GO" id="GO:0009507">
    <property type="term" value="C:chloroplast"/>
    <property type="evidence" value="ECO:0007669"/>
    <property type="project" value="GOC"/>
</dbReference>
<dbReference type="PANTHER" id="PTHR21228:SF40">
    <property type="entry name" value="LD45607P"/>
    <property type="match status" value="1"/>
</dbReference>
<organism evidence="1 2">
    <name type="scientific">Symbiodinium necroappetens</name>
    <dbReference type="NCBI Taxonomy" id="1628268"/>
    <lineage>
        <taxon>Eukaryota</taxon>
        <taxon>Sar</taxon>
        <taxon>Alveolata</taxon>
        <taxon>Dinophyceae</taxon>
        <taxon>Suessiales</taxon>
        <taxon>Symbiodiniaceae</taxon>
        <taxon>Symbiodinium</taxon>
    </lineage>
</organism>
<protein>
    <submittedName>
        <fullName evidence="1">Uncharacterized protein</fullName>
    </submittedName>
</protein>
<dbReference type="GO" id="GO:0035770">
    <property type="term" value="C:ribonucleoprotein granule"/>
    <property type="evidence" value="ECO:0007669"/>
    <property type="project" value="TreeGrafter"/>
</dbReference>
<dbReference type="GO" id="GO:1901259">
    <property type="term" value="P:chloroplast rRNA processing"/>
    <property type="evidence" value="ECO:0007669"/>
    <property type="project" value="TreeGrafter"/>
</dbReference>
<dbReference type="PANTHER" id="PTHR21228">
    <property type="entry name" value="FAST LEU-RICH DOMAIN-CONTAINING"/>
    <property type="match status" value="1"/>
</dbReference>
<evidence type="ECO:0000313" key="2">
    <source>
        <dbReference type="Proteomes" id="UP000601435"/>
    </source>
</evidence>
<proteinExistence type="predicted"/>
<dbReference type="GO" id="GO:0000963">
    <property type="term" value="P:mitochondrial RNA processing"/>
    <property type="evidence" value="ECO:0007669"/>
    <property type="project" value="TreeGrafter"/>
</dbReference>
<accession>A0A812XA31</accession>
<dbReference type="Proteomes" id="UP000601435">
    <property type="component" value="Unassembled WGS sequence"/>
</dbReference>
<dbReference type="GO" id="GO:0003723">
    <property type="term" value="F:RNA binding"/>
    <property type="evidence" value="ECO:0007669"/>
    <property type="project" value="TreeGrafter"/>
</dbReference>
<dbReference type="GO" id="GO:0044528">
    <property type="term" value="P:regulation of mitochondrial mRNA stability"/>
    <property type="evidence" value="ECO:0007669"/>
    <property type="project" value="TreeGrafter"/>
</dbReference>
<dbReference type="OrthoDB" id="418073at2759"/>
<dbReference type="AlphaFoldDB" id="A0A812XA31"/>
<dbReference type="GO" id="GO:0005759">
    <property type="term" value="C:mitochondrial matrix"/>
    <property type="evidence" value="ECO:0007669"/>
    <property type="project" value="TreeGrafter"/>
</dbReference>
<reference evidence="1" key="1">
    <citation type="submission" date="2021-02" db="EMBL/GenBank/DDBJ databases">
        <authorList>
            <person name="Dougan E. K."/>
            <person name="Rhodes N."/>
            <person name="Thang M."/>
            <person name="Chan C."/>
        </authorList>
    </citation>
    <scope>NUCLEOTIDE SEQUENCE</scope>
</reference>
<dbReference type="SUPFAM" id="SSF48371">
    <property type="entry name" value="ARM repeat"/>
    <property type="match status" value="1"/>
</dbReference>
<gene>
    <name evidence="1" type="ORF">SNEC2469_LOCUS20791</name>
</gene>
<dbReference type="EMBL" id="CAJNJA010036479">
    <property type="protein sequence ID" value="CAE7721046.1"/>
    <property type="molecule type" value="Genomic_DNA"/>
</dbReference>
<name>A0A812XA31_9DINO</name>
<sequence>MALTWMVQQGLFQKASLLATITSLWTSRNALSRTASCRLPGKLCRGCASVVQRQAKERKLARAQAAWSKECFAGRQLTSRISKAATASVLIALLDSAVDQQGFNEYHAGAAFARLAQLKQKNRLSREHLKGHVVLRLESRLLELISRGILEARGAANTLWAVAVLGLTNTRLLRELVHVVSETSSNMKPQELANCVWALACLKDSHPLVLQALPRILESLPQKIGGMKPQELSNCLWALARLREDEDTALMGVRCVAEQAANLADFMGPQDLSNCLWAAAQLCRQVDAPDELRTALVPRLVTRLPRVVRRMIPQHLANCLWSSVYLQEVTLEVLQIVPVLAREIPGKAARMNTQELSNCLWAAANLKDISREVLSIVSSVSEGLSEASSCRKLLPQHLSNCLWASAQLKDGPSGREVLKALPAILHSVPSVADMNPQEVANCLWAAAHLQNLCLLVLSSVPVLVERLFETLDGMKPQELSSCLMASARLEATTPLVLRLTPLLADASNQVWPRSLRDGVEALTFPRAR</sequence>
<keyword evidence="2" id="KW-1185">Reference proteome</keyword>
<comment type="caution">
    <text evidence="1">The sequence shown here is derived from an EMBL/GenBank/DDBJ whole genome shotgun (WGS) entry which is preliminary data.</text>
</comment>
<dbReference type="InterPro" id="IPR050870">
    <property type="entry name" value="FAST_kinase"/>
</dbReference>
<dbReference type="InterPro" id="IPR016024">
    <property type="entry name" value="ARM-type_fold"/>
</dbReference>
<evidence type="ECO:0000313" key="1">
    <source>
        <dbReference type="EMBL" id="CAE7721046.1"/>
    </source>
</evidence>